<evidence type="ECO:0000313" key="14">
    <source>
        <dbReference type="EMBL" id="EYE96923.1"/>
    </source>
</evidence>
<comment type="subcellular location">
    <subcellularLocation>
        <location evidence="1 12">Secreted</location>
    </subcellularLocation>
</comment>
<evidence type="ECO:0000313" key="15">
    <source>
        <dbReference type="Proteomes" id="UP000019804"/>
    </source>
</evidence>
<keyword evidence="15" id="KW-1185">Reference proteome</keyword>
<feature type="active site" description="Nucleophile" evidence="10">
    <location>
        <position position="197"/>
    </location>
</feature>
<feature type="active site" evidence="10">
    <location>
        <position position="246"/>
    </location>
</feature>
<feature type="compositionally biased region" description="Low complexity" evidence="13">
    <location>
        <begin position="26"/>
        <end position="36"/>
    </location>
</feature>
<evidence type="ECO:0000256" key="4">
    <source>
        <dbReference type="ARBA" id="ARBA00022487"/>
    </source>
</evidence>
<accession>A0A017SIZ4</accession>
<feature type="compositionally biased region" description="Low complexity" evidence="13">
    <location>
        <begin position="52"/>
        <end position="102"/>
    </location>
</feature>
<evidence type="ECO:0000256" key="13">
    <source>
        <dbReference type="SAM" id="MobiDB-lite"/>
    </source>
</evidence>
<comment type="catalytic activity">
    <reaction evidence="9 12">
        <text>cutin + H2O = cutin monomers.</text>
        <dbReference type="EC" id="3.1.1.74"/>
    </reaction>
</comment>
<feature type="region of interest" description="Disordered" evidence="13">
    <location>
        <begin position="22"/>
        <end position="114"/>
    </location>
</feature>
<evidence type="ECO:0000256" key="1">
    <source>
        <dbReference type="ARBA" id="ARBA00004613"/>
    </source>
</evidence>
<proteinExistence type="inferred from homology"/>
<sequence>MKYSLTLIALASTALTAPTQREERGLFPGFGDSSSGSGFGDLFGGGSGSSGSSGSDSSSGTSSASGAASTPSSTSTTTSAQGTDALGDFSDLLGGSSSVGGSTENGVTDNDGCQPLTFIFARGTTEMGNMGSVVGPPVAKQLASQTNNKVTVQGVDYPADAAGNASMGSSGGPKMASLVKQALKQCPNTKVVLGGYSQGSMVVHNAANSLSADQISGAVLFGDPFKAQSVGKLDDSKRKEFCAQGDPVCLNGGNVMAHLSYGKNAEEAAKFLVDASGVSTS</sequence>
<feature type="signal peptide" evidence="12">
    <location>
        <begin position="1"/>
        <end position="16"/>
    </location>
</feature>
<dbReference type="RefSeq" id="XP_040640611.1">
    <property type="nucleotide sequence ID" value="XM_040785405.1"/>
</dbReference>
<feature type="active site" description="Proton donor/acceptor" evidence="10">
    <location>
        <position position="258"/>
    </location>
</feature>
<dbReference type="HOGENOM" id="CLU_040058_1_0_1"/>
<dbReference type="Gene3D" id="3.40.50.1820">
    <property type="entry name" value="alpha/beta hydrolase"/>
    <property type="match status" value="1"/>
</dbReference>
<dbReference type="GeneID" id="63700529"/>
<keyword evidence="7 12" id="KW-0378">Hydrolase</keyword>
<dbReference type="InterPro" id="IPR011150">
    <property type="entry name" value="Cutinase_monf"/>
</dbReference>
<feature type="compositionally biased region" description="Gly residues" evidence="13">
    <location>
        <begin position="37"/>
        <end position="51"/>
    </location>
</feature>
<evidence type="ECO:0000256" key="11">
    <source>
        <dbReference type="PIRSR" id="PIRSR611150-2"/>
    </source>
</evidence>
<comment type="function">
    <text evidence="12">Catalyzes the hydrolysis of complex carboxylic polyesters found in the cell wall of plants. Degrades cutin, a macromolecule that forms the structure of the plant cuticle.</text>
</comment>
<evidence type="ECO:0000256" key="7">
    <source>
        <dbReference type="ARBA" id="ARBA00022801"/>
    </source>
</evidence>
<feature type="disulfide bond" evidence="11">
    <location>
        <begin position="242"/>
        <end position="249"/>
    </location>
</feature>
<dbReference type="GO" id="GO:0005576">
    <property type="term" value="C:extracellular region"/>
    <property type="evidence" value="ECO:0007669"/>
    <property type="project" value="UniProtKB-SubCell"/>
</dbReference>
<evidence type="ECO:0000256" key="5">
    <source>
        <dbReference type="ARBA" id="ARBA00022525"/>
    </source>
</evidence>
<dbReference type="GO" id="GO:0050525">
    <property type="term" value="F:cutinase activity"/>
    <property type="evidence" value="ECO:0007669"/>
    <property type="project" value="UniProtKB-UniRule"/>
</dbReference>
<feature type="chain" id="PRO_5005101092" description="Cutinase" evidence="12">
    <location>
        <begin position="17"/>
        <end position="281"/>
    </location>
</feature>
<dbReference type="PROSITE" id="PS00155">
    <property type="entry name" value="CUTINASE_1"/>
    <property type="match status" value="1"/>
</dbReference>
<dbReference type="InterPro" id="IPR000675">
    <property type="entry name" value="Cutinase/axe"/>
</dbReference>
<dbReference type="InterPro" id="IPR029058">
    <property type="entry name" value="AB_hydrolase_fold"/>
</dbReference>
<dbReference type="STRING" id="1388766.A0A017SIZ4"/>
<dbReference type="GO" id="GO:0016052">
    <property type="term" value="P:carbohydrate catabolic process"/>
    <property type="evidence" value="ECO:0007669"/>
    <property type="project" value="TreeGrafter"/>
</dbReference>
<keyword evidence="5 12" id="KW-0964">Secreted</keyword>
<dbReference type="AlphaFoldDB" id="A0A017SIZ4"/>
<evidence type="ECO:0000256" key="2">
    <source>
        <dbReference type="ARBA" id="ARBA00007534"/>
    </source>
</evidence>
<reference evidence="15" key="1">
    <citation type="journal article" date="2014" name="Nat. Commun.">
        <title>Genomic adaptations of the halophilic Dead Sea filamentous fungus Eurotium rubrum.</title>
        <authorList>
            <person name="Kis-Papo T."/>
            <person name="Weig A.R."/>
            <person name="Riley R."/>
            <person name="Persoh D."/>
            <person name="Salamov A."/>
            <person name="Sun H."/>
            <person name="Lipzen A."/>
            <person name="Wasser S.P."/>
            <person name="Rambold G."/>
            <person name="Grigoriev I.V."/>
            <person name="Nevo E."/>
        </authorList>
    </citation>
    <scope>NUCLEOTIDE SEQUENCE [LARGE SCALE GENOMIC DNA]</scope>
    <source>
        <strain evidence="15">CBS 135680</strain>
    </source>
</reference>
<evidence type="ECO:0000256" key="12">
    <source>
        <dbReference type="RuleBase" id="RU361263"/>
    </source>
</evidence>
<evidence type="ECO:0000256" key="10">
    <source>
        <dbReference type="PIRSR" id="PIRSR611150-1"/>
    </source>
</evidence>
<evidence type="ECO:0000256" key="3">
    <source>
        <dbReference type="ARBA" id="ARBA00013095"/>
    </source>
</evidence>
<comment type="similarity">
    <text evidence="2 12">Belongs to the cutinase family.</text>
</comment>
<dbReference type="Pfam" id="PF01083">
    <property type="entry name" value="Cutinase"/>
    <property type="match status" value="1"/>
</dbReference>
<keyword evidence="8 11" id="KW-1015">Disulfide bond</keyword>
<dbReference type="SUPFAM" id="SSF53474">
    <property type="entry name" value="alpha/beta-Hydrolases"/>
    <property type="match status" value="1"/>
</dbReference>
<dbReference type="EMBL" id="KK088417">
    <property type="protein sequence ID" value="EYE96923.1"/>
    <property type="molecule type" value="Genomic_DNA"/>
</dbReference>
<evidence type="ECO:0000256" key="6">
    <source>
        <dbReference type="ARBA" id="ARBA00022729"/>
    </source>
</evidence>
<dbReference type="PANTHER" id="PTHR48250:SF2">
    <property type="entry name" value="CUTINASE"/>
    <property type="match status" value="1"/>
</dbReference>
<keyword evidence="6 12" id="KW-0732">Signal</keyword>
<evidence type="ECO:0000256" key="8">
    <source>
        <dbReference type="ARBA" id="ARBA00023157"/>
    </source>
</evidence>
<dbReference type="OrthoDB" id="3225429at2759"/>
<feature type="disulfide bond" evidence="11">
    <location>
        <begin position="113"/>
        <end position="186"/>
    </location>
</feature>
<organism evidence="14 15">
    <name type="scientific">Aspergillus ruber (strain CBS 135680)</name>
    <dbReference type="NCBI Taxonomy" id="1388766"/>
    <lineage>
        <taxon>Eukaryota</taxon>
        <taxon>Fungi</taxon>
        <taxon>Dikarya</taxon>
        <taxon>Ascomycota</taxon>
        <taxon>Pezizomycotina</taxon>
        <taxon>Eurotiomycetes</taxon>
        <taxon>Eurotiomycetidae</taxon>
        <taxon>Eurotiales</taxon>
        <taxon>Aspergillaceae</taxon>
        <taxon>Aspergillus</taxon>
        <taxon>Aspergillus subgen. Aspergillus</taxon>
    </lineage>
</organism>
<evidence type="ECO:0000256" key="9">
    <source>
        <dbReference type="ARBA" id="ARBA00034045"/>
    </source>
</evidence>
<dbReference type="SMART" id="SM01110">
    <property type="entry name" value="Cutinase"/>
    <property type="match status" value="1"/>
</dbReference>
<gene>
    <name evidence="14" type="ORF">EURHEDRAFT_475414</name>
</gene>
<protein>
    <recommendedName>
        <fullName evidence="3 12">Cutinase</fullName>
        <ecNumber evidence="3 12">3.1.1.74</ecNumber>
    </recommendedName>
</protein>
<dbReference type="InterPro" id="IPR043580">
    <property type="entry name" value="CUTINASE_1"/>
</dbReference>
<dbReference type="PANTHER" id="PTHR48250">
    <property type="entry name" value="CUTINASE 2-RELATED"/>
    <property type="match status" value="1"/>
</dbReference>
<dbReference type="EC" id="3.1.1.74" evidence="3 12"/>
<name>A0A017SIZ4_ASPRC</name>
<dbReference type="Proteomes" id="UP000019804">
    <property type="component" value="Unassembled WGS sequence"/>
</dbReference>
<keyword evidence="4 12" id="KW-0719">Serine esterase</keyword>